<reference evidence="4" key="1">
    <citation type="journal article" date="2019" name="Int. J. Syst. Evol. Microbiol.">
        <title>The Global Catalogue of Microorganisms (GCM) 10K type strain sequencing project: providing services to taxonomists for standard genome sequencing and annotation.</title>
        <authorList>
            <consortium name="The Broad Institute Genomics Platform"/>
            <consortium name="The Broad Institute Genome Sequencing Center for Infectious Disease"/>
            <person name="Wu L."/>
            <person name="Ma J."/>
        </authorList>
    </citation>
    <scope>NUCLEOTIDE SEQUENCE [LARGE SCALE GENOMIC DNA]</scope>
    <source>
        <strain evidence="4">LMG 29247</strain>
    </source>
</reference>
<dbReference type="InterPro" id="IPR002575">
    <property type="entry name" value="Aminoglycoside_PTrfase"/>
</dbReference>
<evidence type="ECO:0000256" key="1">
    <source>
        <dbReference type="ARBA" id="ARBA00038240"/>
    </source>
</evidence>
<dbReference type="PANTHER" id="PTHR21064">
    <property type="entry name" value="AMINOGLYCOSIDE PHOSPHOTRANSFERASE DOMAIN-CONTAINING PROTEIN-RELATED"/>
    <property type="match status" value="1"/>
</dbReference>
<dbReference type="InterPro" id="IPR050249">
    <property type="entry name" value="Pseudomonas-type_ThrB"/>
</dbReference>
<dbReference type="SUPFAM" id="SSF56112">
    <property type="entry name" value="Protein kinase-like (PK-like)"/>
    <property type="match status" value="1"/>
</dbReference>
<comment type="similarity">
    <text evidence="1">Belongs to the pseudomonas-type ThrB family.</text>
</comment>
<dbReference type="InterPro" id="IPR011009">
    <property type="entry name" value="Kinase-like_dom_sf"/>
</dbReference>
<evidence type="ECO:0000313" key="4">
    <source>
        <dbReference type="Proteomes" id="UP001597304"/>
    </source>
</evidence>
<name>A0ABW4KPX0_9BURK</name>
<dbReference type="Pfam" id="PF01636">
    <property type="entry name" value="APH"/>
    <property type="match status" value="1"/>
</dbReference>
<evidence type="ECO:0000259" key="2">
    <source>
        <dbReference type="Pfam" id="PF01636"/>
    </source>
</evidence>
<dbReference type="RefSeq" id="WP_255507595.1">
    <property type="nucleotide sequence ID" value="NZ_JBHUEJ010000015.1"/>
</dbReference>
<gene>
    <name evidence="3" type="ORF">ACFSF0_05905</name>
</gene>
<dbReference type="Gene3D" id="3.90.1200.10">
    <property type="match status" value="1"/>
</dbReference>
<dbReference type="EMBL" id="JBHUEJ010000015">
    <property type="protein sequence ID" value="MFD1710129.1"/>
    <property type="molecule type" value="Genomic_DNA"/>
</dbReference>
<proteinExistence type="inferred from homology"/>
<keyword evidence="4" id="KW-1185">Reference proteome</keyword>
<evidence type="ECO:0000313" key="3">
    <source>
        <dbReference type="EMBL" id="MFD1710129.1"/>
    </source>
</evidence>
<sequence>MGIVAAVPRSAHRLRDTAALTPPIPLPAMTLDIAQSTPTAAAMARWVERAWDLGPVVGGEFLRRSFNQVYRIDFASGQRAVARLSSERPRGPANTAFEAALHQHLAAQGCPVVRCLPARGGAHAVDVPLPEGPRPLMLFDYVEGDFTGEAPEDIAAFARGLAALHAAGASYAGPPSRYALELPDLLDRPLQDLLRAPTMLPELRPGFEAAAERLRARLSALEPLTRVMGHGDAHGENNFMRTNAQGEPEAVFFDFDEAGPGCLAYELAIYPWSMFPRMPDTAPSERVLARWRSFIDAYRAVRPLSAADQAAIAPFMAVRQFWLLGEYAGRVPVWGSQAMPTMYLRKQLGLLAQWEALELPF</sequence>
<feature type="domain" description="Aminoglycoside phosphotransferase" evidence="2">
    <location>
        <begin position="67"/>
        <end position="304"/>
    </location>
</feature>
<dbReference type="Proteomes" id="UP001597304">
    <property type="component" value="Unassembled WGS sequence"/>
</dbReference>
<accession>A0ABW4KPX0</accession>
<comment type="caution">
    <text evidence="3">The sequence shown here is derived from an EMBL/GenBank/DDBJ whole genome shotgun (WGS) entry which is preliminary data.</text>
</comment>
<organism evidence="3 4">
    <name type="scientific">Ottowia flava</name>
    <dbReference type="NCBI Taxonomy" id="2675430"/>
    <lineage>
        <taxon>Bacteria</taxon>
        <taxon>Pseudomonadati</taxon>
        <taxon>Pseudomonadota</taxon>
        <taxon>Betaproteobacteria</taxon>
        <taxon>Burkholderiales</taxon>
        <taxon>Comamonadaceae</taxon>
        <taxon>Ottowia</taxon>
    </lineage>
</organism>
<dbReference type="PANTHER" id="PTHR21064:SF6">
    <property type="entry name" value="AMINOGLYCOSIDE PHOSPHOTRANSFERASE DOMAIN-CONTAINING PROTEIN"/>
    <property type="match status" value="1"/>
</dbReference>
<protein>
    <submittedName>
        <fullName evidence="3">Phosphotransferase enzyme family protein</fullName>
    </submittedName>
</protein>